<proteinExistence type="predicted"/>
<dbReference type="Gene3D" id="1.10.10.10">
    <property type="entry name" value="Winged helix-like DNA-binding domain superfamily/Winged helix DNA-binding domain"/>
    <property type="match status" value="1"/>
</dbReference>
<keyword evidence="4 9" id="KW-0238">DNA-binding</keyword>
<feature type="domain" description="HTH luxR-type" evidence="7">
    <location>
        <begin position="140"/>
        <end position="191"/>
    </location>
</feature>
<dbReference type="PRINTS" id="PR00038">
    <property type="entry name" value="HTHLUXR"/>
</dbReference>
<dbReference type="InterPro" id="IPR058245">
    <property type="entry name" value="NreC/VraR/RcsB-like_REC"/>
</dbReference>
<accession>A0ABU0L6G7</accession>
<dbReference type="InterPro" id="IPR036388">
    <property type="entry name" value="WH-like_DNA-bd_sf"/>
</dbReference>
<dbReference type="SUPFAM" id="SSF52172">
    <property type="entry name" value="CheY-like"/>
    <property type="match status" value="1"/>
</dbReference>
<dbReference type="InterPro" id="IPR011006">
    <property type="entry name" value="CheY-like_superfamily"/>
</dbReference>
<dbReference type="RefSeq" id="WP_152378620.1">
    <property type="nucleotide sequence ID" value="NZ_CP045297.1"/>
</dbReference>
<dbReference type="SUPFAM" id="SSF46894">
    <property type="entry name" value="C-terminal effector domain of the bipartite response regulators"/>
    <property type="match status" value="1"/>
</dbReference>
<evidence type="ECO:0000256" key="5">
    <source>
        <dbReference type="ARBA" id="ARBA00023163"/>
    </source>
</evidence>
<evidence type="ECO:0000256" key="1">
    <source>
        <dbReference type="ARBA" id="ARBA00022553"/>
    </source>
</evidence>
<sequence length="191" mass="22186">MTIINVLLIEDDPFWQENITELLGLHEDINVVRTISSKEEALRADLSDVDVVLLDISLSKNELDGIGVARQYSAQGYQNIIMLTSYNEDHIIAEAFEYGAINYITKSSCTDIPDFIRDTFFDRIRLHSDVSKIMIREYRTERKLRILTPTEREIFDLKKRGMNKVQISQVLYKSVETIKKQIRSIKQKLTV</sequence>
<dbReference type="Proteomes" id="UP001242811">
    <property type="component" value="Unassembled WGS sequence"/>
</dbReference>
<evidence type="ECO:0000256" key="6">
    <source>
        <dbReference type="PROSITE-ProRule" id="PRU00169"/>
    </source>
</evidence>
<dbReference type="InterPro" id="IPR000792">
    <property type="entry name" value="Tscrpt_reg_LuxR_C"/>
</dbReference>
<dbReference type="GO" id="GO:0003677">
    <property type="term" value="F:DNA binding"/>
    <property type="evidence" value="ECO:0007669"/>
    <property type="project" value="UniProtKB-KW"/>
</dbReference>
<keyword evidence="1 6" id="KW-0597">Phosphoprotein</keyword>
<keyword evidence="5" id="KW-0804">Transcription</keyword>
<dbReference type="Gene3D" id="3.40.50.2300">
    <property type="match status" value="1"/>
</dbReference>
<dbReference type="PROSITE" id="PS50043">
    <property type="entry name" value="HTH_LUXR_2"/>
    <property type="match status" value="1"/>
</dbReference>
<dbReference type="EMBL" id="JAUSWA010000046">
    <property type="protein sequence ID" value="MDQ0496876.1"/>
    <property type="molecule type" value="Genomic_DNA"/>
</dbReference>
<dbReference type="PANTHER" id="PTHR43214">
    <property type="entry name" value="TWO-COMPONENT RESPONSE REGULATOR"/>
    <property type="match status" value="1"/>
</dbReference>
<comment type="caution">
    <text evidence="9">The sequence shown here is derived from an EMBL/GenBank/DDBJ whole genome shotgun (WGS) entry which is preliminary data.</text>
</comment>
<evidence type="ECO:0000313" key="9">
    <source>
        <dbReference type="EMBL" id="MDQ0496876.1"/>
    </source>
</evidence>
<dbReference type="Pfam" id="PF00072">
    <property type="entry name" value="Response_reg"/>
    <property type="match status" value="1"/>
</dbReference>
<feature type="modified residue" description="4-aspartylphosphate" evidence="6">
    <location>
        <position position="55"/>
    </location>
</feature>
<feature type="domain" description="Response regulatory" evidence="8">
    <location>
        <begin position="5"/>
        <end position="121"/>
    </location>
</feature>
<evidence type="ECO:0000256" key="4">
    <source>
        <dbReference type="ARBA" id="ARBA00023125"/>
    </source>
</evidence>
<protein>
    <submittedName>
        <fullName evidence="9">DNA-binding NarL/FixJ family response regulator</fullName>
    </submittedName>
</protein>
<evidence type="ECO:0000256" key="2">
    <source>
        <dbReference type="ARBA" id="ARBA00023012"/>
    </source>
</evidence>
<evidence type="ECO:0000259" key="7">
    <source>
        <dbReference type="PROSITE" id="PS50043"/>
    </source>
</evidence>
<keyword evidence="2" id="KW-0902">Two-component regulatory system</keyword>
<dbReference type="InterPro" id="IPR016032">
    <property type="entry name" value="Sig_transdc_resp-reg_C-effctor"/>
</dbReference>
<keyword evidence="10" id="KW-1185">Reference proteome</keyword>
<dbReference type="SMART" id="SM00448">
    <property type="entry name" value="REC"/>
    <property type="match status" value="1"/>
</dbReference>
<dbReference type="InterPro" id="IPR001789">
    <property type="entry name" value="Sig_transdc_resp-reg_receiver"/>
</dbReference>
<keyword evidence="3" id="KW-0805">Transcription regulation</keyword>
<dbReference type="PROSITE" id="PS50110">
    <property type="entry name" value="RESPONSE_REGULATORY"/>
    <property type="match status" value="1"/>
</dbReference>
<reference evidence="9 10" key="1">
    <citation type="submission" date="2023-07" db="EMBL/GenBank/DDBJ databases">
        <title>Genomic Encyclopedia of Type Strains, Phase IV (KMG-IV): sequencing the most valuable type-strain genomes for metagenomic binning, comparative biology and taxonomic classification.</title>
        <authorList>
            <person name="Goeker M."/>
        </authorList>
    </citation>
    <scope>NUCLEOTIDE SEQUENCE [LARGE SCALE GENOMIC DNA]</scope>
    <source>
        <strain evidence="9 10">DSM 14914</strain>
    </source>
</reference>
<evidence type="ECO:0000313" key="10">
    <source>
        <dbReference type="Proteomes" id="UP001242811"/>
    </source>
</evidence>
<gene>
    <name evidence="9" type="ORF">QOZ95_005076</name>
</gene>
<evidence type="ECO:0000259" key="8">
    <source>
        <dbReference type="PROSITE" id="PS50110"/>
    </source>
</evidence>
<dbReference type="CDD" id="cd17535">
    <property type="entry name" value="REC_NarL-like"/>
    <property type="match status" value="1"/>
</dbReference>
<dbReference type="InterPro" id="IPR039420">
    <property type="entry name" value="WalR-like"/>
</dbReference>
<evidence type="ECO:0000256" key="3">
    <source>
        <dbReference type="ARBA" id="ARBA00023015"/>
    </source>
</evidence>
<name>A0ABU0L6G7_9BACL</name>
<organism evidence="9 10">
    <name type="scientific">Paenibacillus brasilensis</name>
    <dbReference type="NCBI Taxonomy" id="128574"/>
    <lineage>
        <taxon>Bacteria</taxon>
        <taxon>Bacillati</taxon>
        <taxon>Bacillota</taxon>
        <taxon>Bacilli</taxon>
        <taxon>Bacillales</taxon>
        <taxon>Paenibacillaceae</taxon>
        <taxon>Paenibacillus</taxon>
    </lineage>
</organism>